<dbReference type="HOGENOM" id="CLU_053545_1_0_1"/>
<keyword evidence="3 6" id="KW-1133">Transmembrane helix</keyword>
<dbReference type="OrthoDB" id="4148662at2759"/>
<evidence type="ECO:0000256" key="5">
    <source>
        <dbReference type="SAM" id="MobiDB-lite"/>
    </source>
</evidence>
<accession>M7SR99</accession>
<comment type="subcellular location">
    <subcellularLocation>
        <location evidence="1">Membrane</location>
        <topology evidence="1">Single-pass membrane protein</topology>
    </subcellularLocation>
</comment>
<feature type="region of interest" description="Disordered" evidence="5">
    <location>
        <begin position="253"/>
        <end position="278"/>
    </location>
</feature>
<keyword evidence="8" id="KW-1185">Reference proteome</keyword>
<proteinExistence type="predicted"/>
<feature type="region of interest" description="Disordered" evidence="5">
    <location>
        <begin position="154"/>
        <end position="213"/>
    </location>
</feature>
<dbReference type="eggNOG" id="ENOG502SP80">
    <property type="taxonomic scope" value="Eukaryota"/>
</dbReference>
<dbReference type="Proteomes" id="UP000012174">
    <property type="component" value="Unassembled WGS sequence"/>
</dbReference>
<dbReference type="InterPro" id="IPR051694">
    <property type="entry name" value="Immunoregulatory_rcpt-like"/>
</dbReference>
<evidence type="ECO:0000313" key="8">
    <source>
        <dbReference type="Proteomes" id="UP000012174"/>
    </source>
</evidence>
<dbReference type="PANTHER" id="PTHR15549">
    <property type="entry name" value="PAIRED IMMUNOGLOBULIN-LIKE TYPE 2 RECEPTOR"/>
    <property type="match status" value="1"/>
</dbReference>
<feature type="compositionally biased region" description="Polar residues" evidence="5">
    <location>
        <begin position="191"/>
        <end position="212"/>
    </location>
</feature>
<dbReference type="EMBL" id="KB706595">
    <property type="protein sequence ID" value="EMR66757.1"/>
    <property type="molecule type" value="Genomic_DNA"/>
</dbReference>
<name>M7SR99_EUTLA</name>
<keyword evidence="4 6" id="KW-0472">Membrane</keyword>
<evidence type="ECO:0000256" key="2">
    <source>
        <dbReference type="ARBA" id="ARBA00022692"/>
    </source>
</evidence>
<evidence type="ECO:0000313" key="7">
    <source>
        <dbReference type="EMBL" id="EMR66757.1"/>
    </source>
</evidence>
<evidence type="ECO:0000256" key="1">
    <source>
        <dbReference type="ARBA" id="ARBA00004167"/>
    </source>
</evidence>
<evidence type="ECO:0000256" key="6">
    <source>
        <dbReference type="SAM" id="Phobius"/>
    </source>
</evidence>
<evidence type="ECO:0000256" key="3">
    <source>
        <dbReference type="ARBA" id="ARBA00022989"/>
    </source>
</evidence>
<reference evidence="8" key="1">
    <citation type="journal article" date="2013" name="Genome Announc.">
        <title>Draft genome sequence of the grapevine dieback fungus Eutypa lata UCR-EL1.</title>
        <authorList>
            <person name="Blanco-Ulate B."/>
            <person name="Rolshausen P.E."/>
            <person name="Cantu D."/>
        </authorList>
    </citation>
    <scope>NUCLEOTIDE SEQUENCE [LARGE SCALE GENOMIC DNA]</scope>
    <source>
        <strain evidence="8">UCR-EL1</strain>
    </source>
</reference>
<organism evidence="7 8">
    <name type="scientific">Eutypa lata (strain UCR-EL1)</name>
    <name type="common">Grapevine dieback disease fungus</name>
    <name type="synonym">Eutypa armeniacae</name>
    <dbReference type="NCBI Taxonomy" id="1287681"/>
    <lineage>
        <taxon>Eukaryota</taxon>
        <taxon>Fungi</taxon>
        <taxon>Dikarya</taxon>
        <taxon>Ascomycota</taxon>
        <taxon>Pezizomycotina</taxon>
        <taxon>Sordariomycetes</taxon>
        <taxon>Xylariomycetidae</taxon>
        <taxon>Xylariales</taxon>
        <taxon>Diatrypaceae</taxon>
        <taxon>Eutypa</taxon>
    </lineage>
</organism>
<dbReference type="OMA" id="WTGLVYC"/>
<dbReference type="GO" id="GO:0071944">
    <property type="term" value="C:cell periphery"/>
    <property type="evidence" value="ECO:0007669"/>
    <property type="project" value="UniProtKB-ARBA"/>
</dbReference>
<protein>
    <submittedName>
        <fullName evidence="7">Uncharacterized protein</fullName>
    </submittedName>
</protein>
<evidence type="ECO:0000256" key="4">
    <source>
        <dbReference type="ARBA" id="ARBA00023136"/>
    </source>
</evidence>
<gene>
    <name evidence="7" type="ORF">UCREL1_6259</name>
</gene>
<sequence length="327" mass="34316">MTDKDHLKPNGTCYRIKNVKAGPDFMPCGNANLLGTHFACCNHGDKCLSSNACFHAKTGTTYIAGCTDPTYSHPSCPQKLYFQDQPWLGLVRCGKSNDVHKKEEEWAGCEEPDDLSLDEAPANCDCDGKGALFRDAPILEDIAQLPKKTTGTITYFGDHTPTMPVTSSSSSSSSPSSTSEARPPSTTESSMLTDASTTATSPPFIATSSVTPPDSPVITVGAKAGVGIGSALGALLIGCMVFMALSLRKRKKKRQQQAQDSQEGSPAAGQGQISSANTDVPLVSPAMSGFKSELSADEPNIVGASVAGAIFGSLRLICGDNCMWIHA</sequence>
<feature type="compositionally biased region" description="Low complexity" evidence="5">
    <location>
        <begin position="160"/>
        <end position="190"/>
    </location>
</feature>
<feature type="transmembrane region" description="Helical" evidence="6">
    <location>
        <begin position="224"/>
        <end position="247"/>
    </location>
</feature>
<dbReference type="GO" id="GO:0016020">
    <property type="term" value="C:membrane"/>
    <property type="evidence" value="ECO:0007669"/>
    <property type="project" value="UniProtKB-SubCell"/>
</dbReference>
<keyword evidence="2 6" id="KW-0812">Transmembrane</keyword>
<dbReference type="AlphaFoldDB" id="M7SR99"/>
<dbReference type="KEGG" id="ela:UCREL1_6259"/>